<comment type="similarity">
    <text evidence="1">Belongs to the class-I fumarase family.</text>
</comment>
<evidence type="ECO:0000259" key="7">
    <source>
        <dbReference type="Pfam" id="PF05681"/>
    </source>
</evidence>
<dbReference type="Pfam" id="PF05681">
    <property type="entry name" value="Fumerase"/>
    <property type="match status" value="1"/>
</dbReference>
<dbReference type="PANTHER" id="PTHR30389">
    <property type="entry name" value="FUMARATE HYDRATASE-RELATED"/>
    <property type="match status" value="1"/>
</dbReference>
<protein>
    <submittedName>
        <fullName evidence="8">Fumarate hydratase</fullName>
        <ecNumber evidence="8">4.2.1.2</ecNumber>
    </submittedName>
</protein>
<keyword evidence="5" id="KW-0411">Iron-sulfur</keyword>
<name>A0A9D5KA43_UNCW3</name>
<dbReference type="NCBIfam" id="NF004885">
    <property type="entry name" value="PRK06246.1"/>
    <property type="match status" value="1"/>
</dbReference>
<dbReference type="GO" id="GO:0051539">
    <property type="term" value="F:4 iron, 4 sulfur cluster binding"/>
    <property type="evidence" value="ECO:0007669"/>
    <property type="project" value="UniProtKB-KW"/>
</dbReference>
<keyword evidence="4" id="KW-0408">Iron</keyword>
<evidence type="ECO:0000256" key="5">
    <source>
        <dbReference type="ARBA" id="ARBA00023014"/>
    </source>
</evidence>
<feature type="domain" description="Fe-S hydro-lyase tartrate dehydratase alpha-type catalytic" evidence="7">
    <location>
        <begin position="12"/>
        <end position="279"/>
    </location>
</feature>
<evidence type="ECO:0000256" key="6">
    <source>
        <dbReference type="ARBA" id="ARBA00023239"/>
    </source>
</evidence>
<dbReference type="EC" id="4.2.1.2" evidence="8"/>
<dbReference type="GO" id="GO:0046872">
    <property type="term" value="F:metal ion binding"/>
    <property type="evidence" value="ECO:0007669"/>
    <property type="project" value="UniProtKB-KW"/>
</dbReference>
<keyword evidence="6 8" id="KW-0456">Lyase</keyword>
<dbReference type="AlphaFoldDB" id="A0A9D5KA43"/>
<dbReference type="InterPro" id="IPR051208">
    <property type="entry name" value="Class-I_Fumarase/Tartrate_DH"/>
</dbReference>
<accession>A0A9D5KA43</accession>
<keyword evidence="3" id="KW-0479">Metal-binding</keyword>
<organism evidence="8 9">
    <name type="scientific">candidate division WOR-3 bacterium</name>
    <dbReference type="NCBI Taxonomy" id="2052148"/>
    <lineage>
        <taxon>Bacteria</taxon>
        <taxon>Bacteria division WOR-3</taxon>
    </lineage>
</organism>
<keyword evidence="2" id="KW-0004">4Fe-4S</keyword>
<dbReference type="Proteomes" id="UP000630660">
    <property type="component" value="Unassembled WGS sequence"/>
</dbReference>
<dbReference type="NCBIfam" id="TIGR00722">
    <property type="entry name" value="ttdA_fumA_fumB"/>
    <property type="match status" value="1"/>
</dbReference>
<evidence type="ECO:0000256" key="4">
    <source>
        <dbReference type="ARBA" id="ARBA00023004"/>
    </source>
</evidence>
<reference evidence="8" key="1">
    <citation type="submission" date="2019-11" db="EMBL/GenBank/DDBJ databases">
        <title>Microbial mats filling the niche in hypersaline microbial mats.</title>
        <authorList>
            <person name="Wong H.L."/>
            <person name="Macleod F.I."/>
            <person name="White R.A. III"/>
            <person name="Burns B.P."/>
        </authorList>
    </citation>
    <scope>NUCLEOTIDE SEQUENCE</scope>
    <source>
        <strain evidence="8">Bin_327</strain>
    </source>
</reference>
<comment type="caution">
    <text evidence="8">The sequence shown here is derived from an EMBL/GenBank/DDBJ whole genome shotgun (WGS) entry which is preliminary data.</text>
</comment>
<evidence type="ECO:0000313" key="9">
    <source>
        <dbReference type="Proteomes" id="UP000630660"/>
    </source>
</evidence>
<gene>
    <name evidence="8" type="ORF">GF359_06660</name>
</gene>
<dbReference type="InterPro" id="IPR004646">
    <property type="entry name" value="Fe-S_hydro-lyase_TtdA-typ_cat"/>
</dbReference>
<dbReference type="GO" id="GO:0004333">
    <property type="term" value="F:fumarate hydratase activity"/>
    <property type="evidence" value="ECO:0007669"/>
    <property type="project" value="UniProtKB-EC"/>
</dbReference>
<dbReference type="EMBL" id="WJKJ01000225">
    <property type="protein sequence ID" value="MBD3364880.1"/>
    <property type="molecule type" value="Genomic_DNA"/>
</dbReference>
<dbReference type="PANTHER" id="PTHR30389:SF17">
    <property type="entry name" value="L(+)-TARTRATE DEHYDRATASE SUBUNIT ALPHA-RELATED"/>
    <property type="match status" value="1"/>
</dbReference>
<evidence type="ECO:0000256" key="2">
    <source>
        <dbReference type="ARBA" id="ARBA00022485"/>
    </source>
</evidence>
<proteinExistence type="inferred from homology"/>
<evidence type="ECO:0000256" key="3">
    <source>
        <dbReference type="ARBA" id="ARBA00022723"/>
    </source>
</evidence>
<sequence length="281" mass="30276">MRDFNVSDVIEPVKRLCIEANTILPEDVKKKLLDAKKKEASPVGKEVLTQIEENIKISATEKLPLCQDTGFAVLFVEVGQDVHFVGGDITDAINEGVRQGYTDGYLRKSIVDDPVVDRENTKDNTPAIIHWNIVLGDKVKVTVAPKGGGSENMSTVKMMKPADGLEGIKDFVVEWVKNAGGNPCPPVIVGVGVGGTFEKVAFLAKKALLRDIGARSPSPVFADAEKEVLERINKTGVGPMGLGGKTTALEVFFETHPCHIASMPVAINVNCHAARHKSVIL</sequence>
<evidence type="ECO:0000313" key="8">
    <source>
        <dbReference type="EMBL" id="MBD3364880.1"/>
    </source>
</evidence>
<evidence type="ECO:0000256" key="1">
    <source>
        <dbReference type="ARBA" id="ARBA00008876"/>
    </source>
</evidence>